<gene>
    <name evidence="10" type="ORF">HKN21_12110</name>
</gene>
<dbReference type="Proteomes" id="UP000547674">
    <property type="component" value="Unassembled WGS sequence"/>
</dbReference>
<keyword evidence="3 6" id="KW-0285">Flavoprotein</keyword>
<dbReference type="InterPro" id="IPR009100">
    <property type="entry name" value="AcylCoA_DH/oxidase_NM_dom_sf"/>
</dbReference>
<accession>A0A7Y2E954</accession>
<evidence type="ECO:0000259" key="9">
    <source>
        <dbReference type="Pfam" id="PF02771"/>
    </source>
</evidence>
<dbReference type="FunFam" id="1.10.540.10:FF:000002">
    <property type="entry name" value="Acyl-CoA dehydrogenase FadE19"/>
    <property type="match status" value="1"/>
</dbReference>
<comment type="caution">
    <text evidence="10">The sequence shown here is derived from an EMBL/GenBank/DDBJ whole genome shotgun (WGS) entry which is preliminary data.</text>
</comment>
<protein>
    <submittedName>
        <fullName evidence="10">Acyl-CoA dehydrogenase</fullName>
    </submittedName>
</protein>
<organism evidence="10 11">
    <name type="scientific">Eiseniibacteriota bacterium</name>
    <dbReference type="NCBI Taxonomy" id="2212470"/>
    <lineage>
        <taxon>Bacteria</taxon>
        <taxon>Candidatus Eiseniibacteriota</taxon>
    </lineage>
</organism>
<dbReference type="Gene3D" id="2.40.110.10">
    <property type="entry name" value="Butyryl-CoA Dehydrogenase, subunit A, domain 2"/>
    <property type="match status" value="1"/>
</dbReference>
<evidence type="ECO:0000313" key="10">
    <source>
        <dbReference type="EMBL" id="NNF07496.1"/>
    </source>
</evidence>
<dbReference type="Gene3D" id="1.20.140.10">
    <property type="entry name" value="Butyryl-CoA Dehydrogenase, subunit A, domain 3"/>
    <property type="match status" value="1"/>
</dbReference>
<dbReference type="Pfam" id="PF02771">
    <property type="entry name" value="Acyl-CoA_dh_N"/>
    <property type="match status" value="1"/>
</dbReference>
<dbReference type="Gene3D" id="1.10.540.10">
    <property type="entry name" value="Acyl-CoA dehydrogenase/oxidase, N-terminal domain"/>
    <property type="match status" value="1"/>
</dbReference>
<dbReference type="InterPro" id="IPR046373">
    <property type="entry name" value="Acyl-CoA_Oxase/DH_mid-dom_sf"/>
</dbReference>
<evidence type="ECO:0000256" key="5">
    <source>
        <dbReference type="ARBA" id="ARBA00023002"/>
    </source>
</evidence>
<proteinExistence type="inferred from homology"/>
<keyword evidence="4 6" id="KW-0274">FAD</keyword>
<feature type="domain" description="Acyl-CoA dehydrogenase/oxidase C-terminal" evidence="7">
    <location>
        <begin position="219"/>
        <end position="315"/>
    </location>
</feature>
<dbReference type="InterPro" id="IPR009075">
    <property type="entry name" value="AcylCo_DH/oxidase_C"/>
</dbReference>
<evidence type="ECO:0000256" key="1">
    <source>
        <dbReference type="ARBA" id="ARBA00001974"/>
    </source>
</evidence>
<dbReference type="GO" id="GO:0003995">
    <property type="term" value="F:acyl-CoA dehydrogenase activity"/>
    <property type="evidence" value="ECO:0007669"/>
    <property type="project" value="InterPro"/>
</dbReference>
<comment type="similarity">
    <text evidence="2 6">Belongs to the acyl-CoA dehydrogenase family.</text>
</comment>
<evidence type="ECO:0000256" key="4">
    <source>
        <dbReference type="ARBA" id="ARBA00022827"/>
    </source>
</evidence>
<name>A0A7Y2E954_UNCEI</name>
<evidence type="ECO:0000259" key="8">
    <source>
        <dbReference type="Pfam" id="PF02770"/>
    </source>
</evidence>
<dbReference type="SUPFAM" id="SSF56645">
    <property type="entry name" value="Acyl-CoA dehydrogenase NM domain-like"/>
    <property type="match status" value="1"/>
</dbReference>
<dbReference type="InterPro" id="IPR006091">
    <property type="entry name" value="Acyl-CoA_Oxase/DH_mid-dom"/>
</dbReference>
<evidence type="ECO:0000259" key="7">
    <source>
        <dbReference type="Pfam" id="PF00441"/>
    </source>
</evidence>
<evidence type="ECO:0000256" key="3">
    <source>
        <dbReference type="ARBA" id="ARBA00022630"/>
    </source>
</evidence>
<sequence length="315" mass="33485">MFQSVVRDFADSEIAPRAAEIDRSDEFPHDVVKKMAENGLMGIPYPEEYEGAGGDTMMYAIAMEEVARVSGSVALTLAAHISLGTGPIYSVGTDAQKKKYLPDLCSGRGLGAFGLTEPGAGSDAGGTKTRAVKNGDHWVINGGKHWITNAGVAKTYVVTARTGDGEGTRGISAFIVDGDTPGLKVATKEDKVGLRGSETHPLFFEDMKVPAENLLGEEGTGFRTFMKTLDGGRISIGAMALGLAQAAYDAALDYAKQREQFGKSISKFQAIQFKLANMAMEIEAARHLIYGAARLKDGGQKITVQSSMAKLYASE</sequence>
<dbReference type="PANTHER" id="PTHR43884:SF12">
    <property type="entry name" value="ISOVALERYL-COA DEHYDROGENASE, MITOCHONDRIAL-RELATED"/>
    <property type="match status" value="1"/>
</dbReference>
<evidence type="ECO:0000256" key="2">
    <source>
        <dbReference type="ARBA" id="ARBA00009347"/>
    </source>
</evidence>
<evidence type="ECO:0000313" key="11">
    <source>
        <dbReference type="Proteomes" id="UP000547674"/>
    </source>
</evidence>
<reference evidence="10 11" key="1">
    <citation type="submission" date="2020-03" db="EMBL/GenBank/DDBJ databases">
        <title>Metabolic flexibility allows generalist bacteria to become dominant in a frequently disturbed ecosystem.</title>
        <authorList>
            <person name="Chen Y.-J."/>
            <person name="Leung P.M."/>
            <person name="Bay S.K."/>
            <person name="Hugenholtz P."/>
            <person name="Kessler A.J."/>
            <person name="Shelley G."/>
            <person name="Waite D.W."/>
            <person name="Cook P.L."/>
            <person name="Greening C."/>
        </authorList>
    </citation>
    <scope>NUCLEOTIDE SEQUENCE [LARGE SCALE GENOMIC DNA]</scope>
    <source>
        <strain evidence="10">SS_bin_28</strain>
    </source>
</reference>
<feature type="domain" description="Acyl-CoA dehydrogenase/oxidase N-terminal" evidence="9">
    <location>
        <begin position="1"/>
        <end position="107"/>
    </location>
</feature>
<dbReference type="GO" id="GO:0050660">
    <property type="term" value="F:flavin adenine dinucleotide binding"/>
    <property type="evidence" value="ECO:0007669"/>
    <property type="project" value="InterPro"/>
</dbReference>
<feature type="domain" description="Acyl-CoA oxidase/dehydrogenase middle" evidence="8">
    <location>
        <begin position="112"/>
        <end position="207"/>
    </location>
</feature>
<dbReference type="PROSITE" id="PS00072">
    <property type="entry name" value="ACYL_COA_DH_1"/>
    <property type="match status" value="1"/>
</dbReference>
<evidence type="ECO:0000256" key="6">
    <source>
        <dbReference type="RuleBase" id="RU362125"/>
    </source>
</evidence>
<dbReference type="InterPro" id="IPR037069">
    <property type="entry name" value="AcylCoA_DH/ox_N_sf"/>
</dbReference>
<dbReference type="Pfam" id="PF02770">
    <property type="entry name" value="Acyl-CoA_dh_M"/>
    <property type="match status" value="1"/>
</dbReference>
<dbReference type="EMBL" id="JABDJR010000487">
    <property type="protein sequence ID" value="NNF07496.1"/>
    <property type="molecule type" value="Genomic_DNA"/>
</dbReference>
<dbReference type="PANTHER" id="PTHR43884">
    <property type="entry name" value="ACYL-COA DEHYDROGENASE"/>
    <property type="match status" value="1"/>
</dbReference>
<dbReference type="AlphaFoldDB" id="A0A7Y2E954"/>
<dbReference type="InterPro" id="IPR006089">
    <property type="entry name" value="Acyl-CoA_DH_CS"/>
</dbReference>
<dbReference type="InterPro" id="IPR036250">
    <property type="entry name" value="AcylCo_DH-like_C"/>
</dbReference>
<dbReference type="FunFam" id="2.40.110.10:FF:000009">
    <property type="entry name" value="Acyl-CoA dehydrogenase"/>
    <property type="match status" value="1"/>
</dbReference>
<dbReference type="SUPFAM" id="SSF47203">
    <property type="entry name" value="Acyl-CoA dehydrogenase C-terminal domain-like"/>
    <property type="match status" value="1"/>
</dbReference>
<dbReference type="Pfam" id="PF00441">
    <property type="entry name" value="Acyl-CoA_dh_1"/>
    <property type="match status" value="1"/>
</dbReference>
<feature type="non-terminal residue" evidence="10">
    <location>
        <position position="315"/>
    </location>
</feature>
<dbReference type="InterPro" id="IPR013786">
    <property type="entry name" value="AcylCoA_DH/ox_N"/>
</dbReference>
<comment type="cofactor">
    <cofactor evidence="1 6">
        <name>FAD</name>
        <dbReference type="ChEBI" id="CHEBI:57692"/>
    </cofactor>
</comment>
<keyword evidence="5 6" id="KW-0560">Oxidoreductase</keyword>